<proteinExistence type="inferred from homology"/>
<dbReference type="InterPro" id="IPR002123">
    <property type="entry name" value="Plipid/glycerol_acylTrfase"/>
</dbReference>
<dbReference type="AlphaFoldDB" id="A0A7R8V615"/>
<dbReference type="PANTHER" id="PTHR12563">
    <property type="entry name" value="GLYCEROL-3-PHOSPHATE ACYLTRANSFERASE"/>
    <property type="match status" value="1"/>
</dbReference>
<keyword evidence="4" id="KW-0472">Membrane</keyword>
<evidence type="ECO:0000256" key="5">
    <source>
        <dbReference type="ARBA" id="ARBA00023315"/>
    </source>
</evidence>
<dbReference type="PANTHER" id="PTHR12563:SF17">
    <property type="entry name" value="DIHYDROXYACETONE PHOSPHATE ACYLTRANSFERASE"/>
    <property type="match status" value="1"/>
</dbReference>
<dbReference type="InterPro" id="IPR041728">
    <property type="entry name" value="GPAT/DHAPAT_LPLAT"/>
</dbReference>
<protein>
    <recommendedName>
        <fullName evidence="7">Phospholipid/glycerol acyltransferase domain-containing protein</fullName>
    </recommendedName>
</protein>
<dbReference type="Pfam" id="PF19277">
    <property type="entry name" value="GPAT_C"/>
    <property type="match status" value="1"/>
</dbReference>
<evidence type="ECO:0000256" key="3">
    <source>
        <dbReference type="ARBA" id="ARBA00022679"/>
    </source>
</evidence>
<dbReference type="InParanoid" id="A0A7R8V615"/>
<dbReference type="FunCoup" id="A0A7R8V615">
    <property type="interactions" value="1402"/>
</dbReference>
<dbReference type="GO" id="GO:0008654">
    <property type="term" value="P:phospholipid biosynthetic process"/>
    <property type="evidence" value="ECO:0007669"/>
    <property type="project" value="TreeGrafter"/>
</dbReference>
<organism evidence="8 9">
    <name type="scientific">Hermetia illucens</name>
    <name type="common">Black soldier fly</name>
    <dbReference type="NCBI Taxonomy" id="343691"/>
    <lineage>
        <taxon>Eukaryota</taxon>
        <taxon>Metazoa</taxon>
        <taxon>Ecdysozoa</taxon>
        <taxon>Arthropoda</taxon>
        <taxon>Hexapoda</taxon>
        <taxon>Insecta</taxon>
        <taxon>Pterygota</taxon>
        <taxon>Neoptera</taxon>
        <taxon>Endopterygota</taxon>
        <taxon>Diptera</taxon>
        <taxon>Brachycera</taxon>
        <taxon>Stratiomyomorpha</taxon>
        <taxon>Stratiomyidae</taxon>
        <taxon>Hermetiinae</taxon>
        <taxon>Hermetia</taxon>
    </lineage>
</organism>
<dbReference type="CDD" id="cd07993">
    <property type="entry name" value="LPLAT_DHAPAT-like"/>
    <property type="match status" value="1"/>
</dbReference>
<dbReference type="OrthoDB" id="10255570at2759"/>
<evidence type="ECO:0000259" key="7">
    <source>
        <dbReference type="SMART" id="SM00563"/>
    </source>
</evidence>
<evidence type="ECO:0000256" key="6">
    <source>
        <dbReference type="PIRNR" id="PIRNR000437"/>
    </source>
</evidence>
<dbReference type="GO" id="GO:0005778">
    <property type="term" value="C:peroxisomal membrane"/>
    <property type="evidence" value="ECO:0007669"/>
    <property type="project" value="TreeGrafter"/>
</dbReference>
<dbReference type="OMA" id="MTREFKP"/>
<evidence type="ECO:0000313" key="9">
    <source>
        <dbReference type="Proteomes" id="UP000594454"/>
    </source>
</evidence>
<reference evidence="8 9" key="1">
    <citation type="submission" date="2020-11" db="EMBL/GenBank/DDBJ databases">
        <authorList>
            <person name="Wallbank WR R."/>
            <person name="Pardo Diaz C."/>
            <person name="Kozak K."/>
            <person name="Martin S."/>
            <person name="Jiggins C."/>
            <person name="Moest M."/>
            <person name="Warren A I."/>
            <person name="Generalovic N T."/>
            <person name="Byers J.R.P. K."/>
            <person name="Montejo-Kovacevich G."/>
            <person name="Yen C E."/>
        </authorList>
    </citation>
    <scope>NUCLEOTIDE SEQUENCE [LARGE SCALE GENOMIC DNA]</scope>
</reference>
<dbReference type="InterPro" id="IPR045520">
    <property type="entry name" value="GPAT/DHAPAT_C"/>
</dbReference>
<keyword evidence="5 6" id="KW-0012">Acyltransferase</keyword>
<dbReference type="GO" id="GO:0012505">
    <property type="term" value="C:endomembrane system"/>
    <property type="evidence" value="ECO:0007669"/>
    <property type="project" value="UniProtKB-SubCell"/>
</dbReference>
<evidence type="ECO:0000313" key="8">
    <source>
        <dbReference type="EMBL" id="CAD7093104.1"/>
    </source>
</evidence>
<dbReference type="Pfam" id="PF01553">
    <property type="entry name" value="Acyltransferase"/>
    <property type="match status" value="1"/>
</dbReference>
<dbReference type="GO" id="GO:0016287">
    <property type="term" value="F:glycerone-phosphate O-acyltransferase activity"/>
    <property type="evidence" value="ECO:0007669"/>
    <property type="project" value="TreeGrafter"/>
</dbReference>
<evidence type="ECO:0000256" key="2">
    <source>
        <dbReference type="ARBA" id="ARBA00007937"/>
    </source>
</evidence>
<evidence type="ECO:0000256" key="1">
    <source>
        <dbReference type="ARBA" id="ARBA00004184"/>
    </source>
</evidence>
<dbReference type="GO" id="GO:0006631">
    <property type="term" value="P:fatty acid metabolic process"/>
    <property type="evidence" value="ECO:0007669"/>
    <property type="project" value="TreeGrafter"/>
</dbReference>
<dbReference type="GO" id="GO:0004366">
    <property type="term" value="F:glycerol-3-phosphate O-acyltransferase activity"/>
    <property type="evidence" value="ECO:0007669"/>
    <property type="project" value="TreeGrafter"/>
</dbReference>
<gene>
    <name evidence="8" type="ORF">HERILL_LOCUS15411</name>
</gene>
<name>A0A7R8V615_HERIL</name>
<comment type="subcellular location">
    <subcellularLocation>
        <location evidence="1">Endomembrane system</location>
        <topology evidence="1">Peripheral membrane protein</topology>
    </subcellularLocation>
</comment>
<dbReference type="GO" id="GO:0031966">
    <property type="term" value="C:mitochondrial membrane"/>
    <property type="evidence" value="ECO:0007669"/>
    <property type="project" value="TreeGrafter"/>
</dbReference>
<dbReference type="EMBL" id="LR899014">
    <property type="protein sequence ID" value="CAD7093104.1"/>
    <property type="molecule type" value="Genomic_DNA"/>
</dbReference>
<keyword evidence="9" id="KW-1185">Reference proteome</keyword>
<sequence length="693" mass="79666">MPPTPKNYRNSVEAELNHHAYMSNYQNILEQGHAPVMTKEYKPKLPRTFDKYLTPDELKTVVFNNPRIQLLLESMASNSKQTRKEVDKKAKEILNEIGLARNLAMIRWAGMCITTIGRRILSGVYVNEANIIRVRDKMGNLPILYLPSHRSYCDFILMSYICFKYDIEIPGIAAGMDFYSMVGMGSFLRKTGAFYMRRSFSGDDLYWEIFREYMHALVIDYHIGIEFFIEGTRSRNFKALVPKVGLLSMALEPLFMGQVPDIMVVPVSVSYDKVLEEQLFVTELLGVPKPKESTKGFLRALKKLDQKFGRMYVDFGEPISAKNFFGSNLDRIRHSNVAPYLQKLSKNEIALIKELGFEVVQKQQERIVITTFNLIAYFYSYNVFLNTRLSLEQLCNGVLILKNIFDRLGAHVAAKEKSINMDVIESIEIHSNILHFPTAGSNLELVRPTIQLNDVNLKTLKGHYLNAHAMQLAVSTVSLQIYINPCMFWVSGPALMILAALKLSNETSGKAFQKDELRLRIIELNEIFAVEFVIIKSREELEFIRNLETLSQLRVMQISDKILFTRNETADILLSSLVPFLCCYFQVIETILEKCADQDFNEKDLLVAVQQRIEAALTARPKYIHPYCLSLDNIKSALASFTQNSFVQQEKKANATKYRCHQTKLLSLRNNFLQYLQLLPFTINEYCYIISKL</sequence>
<dbReference type="GO" id="GO:0019432">
    <property type="term" value="P:triglyceride biosynthetic process"/>
    <property type="evidence" value="ECO:0007669"/>
    <property type="project" value="TreeGrafter"/>
</dbReference>
<feature type="domain" description="Phospholipid/glycerol acyltransferase" evidence="7">
    <location>
        <begin position="143"/>
        <end position="272"/>
    </location>
</feature>
<dbReference type="PIRSF" id="PIRSF000437">
    <property type="entry name" value="GPAT_DHAPAT"/>
    <property type="match status" value="1"/>
</dbReference>
<accession>A0A7R8V615</accession>
<comment type="similarity">
    <text evidence="2 6">Belongs to the GPAT/DAPAT family.</text>
</comment>
<evidence type="ECO:0000256" key="4">
    <source>
        <dbReference type="ARBA" id="ARBA00023136"/>
    </source>
</evidence>
<keyword evidence="3 6" id="KW-0808">Transferase</keyword>
<dbReference type="SMART" id="SM00563">
    <property type="entry name" value="PlsC"/>
    <property type="match status" value="1"/>
</dbReference>
<dbReference type="SUPFAM" id="SSF69593">
    <property type="entry name" value="Glycerol-3-phosphate (1)-acyltransferase"/>
    <property type="match status" value="1"/>
</dbReference>
<dbReference type="InterPro" id="IPR022284">
    <property type="entry name" value="GPAT/DHAPAT"/>
</dbReference>
<dbReference type="GO" id="GO:0008611">
    <property type="term" value="P:ether lipid biosynthetic process"/>
    <property type="evidence" value="ECO:0007669"/>
    <property type="project" value="TreeGrafter"/>
</dbReference>
<dbReference type="Proteomes" id="UP000594454">
    <property type="component" value="Chromosome 6"/>
</dbReference>